<dbReference type="InterPro" id="IPR038726">
    <property type="entry name" value="PDDEXK_AddAB-type"/>
</dbReference>
<evidence type="ECO:0000313" key="2">
    <source>
        <dbReference type="EMBL" id="MPM95725.1"/>
    </source>
</evidence>
<dbReference type="AlphaFoldDB" id="A0A645E2H1"/>
<sequence length="257" mass="29854">MELTASKLRCFKTCPRKYYFEYIELLKPLERQEALVTGSNYHECLEHLLSTGSCPPVTDLPSAMCEAFNKYISWRNWEVKDVEQEYKVRLAPGVSLKGKIDALCADGTPIEHKSSSTKPDEKYRTRLFLDDQVTCYLLALSIMRGEPVTKIIYTVCAKPKLKGEGEELLARQRAWFDEDKVQSFMVVRAAQELEDFQNELIYMGRKLQQSSRTRWYRNPQACSIMPCAYQSICQDYDPYCLVGFTKKERESEELENN</sequence>
<feature type="domain" description="PD-(D/E)XK endonuclease-like" evidence="1">
    <location>
        <begin position="71"/>
        <end position="234"/>
    </location>
</feature>
<protein>
    <recommendedName>
        <fullName evidence="1">PD-(D/E)XK endonuclease-like domain-containing protein</fullName>
    </recommendedName>
</protein>
<name>A0A645E2H1_9ZZZZ</name>
<comment type="caution">
    <text evidence="2">The sequence shown here is derived from an EMBL/GenBank/DDBJ whole genome shotgun (WGS) entry which is preliminary data.</text>
</comment>
<feature type="domain" description="PD-(D/E)XK endonuclease-like" evidence="1">
    <location>
        <begin position="3"/>
        <end position="66"/>
    </location>
</feature>
<organism evidence="2">
    <name type="scientific">bioreactor metagenome</name>
    <dbReference type="NCBI Taxonomy" id="1076179"/>
    <lineage>
        <taxon>unclassified sequences</taxon>
        <taxon>metagenomes</taxon>
        <taxon>ecological metagenomes</taxon>
    </lineage>
</organism>
<accession>A0A645E2H1</accession>
<proteinExistence type="predicted"/>
<evidence type="ECO:0000259" key="1">
    <source>
        <dbReference type="Pfam" id="PF12705"/>
    </source>
</evidence>
<dbReference type="EMBL" id="VSSQ01042186">
    <property type="protein sequence ID" value="MPM95725.1"/>
    <property type="molecule type" value="Genomic_DNA"/>
</dbReference>
<gene>
    <name evidence="2" type="ORF">SDC9_142880</name>
</gene>
<reference evidence="2" key="1">
    <citation type="submission" date="2019-08" db="EMBL/GenBank/DDBJ databases">
        <authorList>
            <person name="Kucharzyk K."/>
            <person name="Murdoch R.W."/>
            <person name="Higgins S."/>
            <person name="Loffler F."/>
        </authorList>
    </citation>
    <scope>NUCLEOTIDE SEQUENCE</scope>
</reference>
<dbReference type="Gene3D" id="3.90.320.10">
    <property type="match status" value="1"/>
</dbReference>
<dbReference type="Pfam" id="PF12705">
    <property type="entry name" value="PDDEXK_1"/>
    <property type="match status" value="2"/>
</dbReference>
<dbReference type="InterPro" id="IPR011604">
    <property type="entry name" value="PDDEXK-like_dom_sf"/>
</dbReference>